<organism evidence="1 2">
    <name type="scientific">Chryseobacterium sediminis</name>
    <dbReference type="NCBI Taxonomy" id="1679494"/>
    <lineage>
        <taxon>Bacteria</taxon>
        <taxon>Pseudomonadati</taxon>
        <taxon>Bacteroidota</taxon>
        <taxon>Flavobacteriia</taxon>
        <taxon>Flavobacteriales</taxon>
        <taxon>Weeksellaceae</taxon>
        <taxon>Chryseobacterium group</taxon>
        <taxon>Chryseobacterium</taxon>
    </lineage>
</organism>
<evidence type="ECO:0000313" key="1">
    <source>
        <dbReference type="EMBL" id="MBB6331100.1"/>
    </source>
</evidence>
<keyword evidence="2" id="KW-1185">Reference proteome</keyword>
<dbReference type="EMBL" id="JACHKS010000001">
    <property type="protein sequence ID" value="MBB6331100.1"/>
    <property type="molecule type" value="Genomic_DNA"/>
</dbReference>
<name>A0ABR6PZE3_9FLAO</name>
<comment type="caution">
    <text evidence="1">The sequence shown here is derived from an EMBL/GenBank/DDBJ whole genome shotgun (WGS) entry which is preliminary data.</text>
</comment>
<reference evidence="1 2" key="1">
    <citation type="submission" date="2020-08" db="EMBL/GenBank/DDBJ databases">
        <title>Functional genomics of gut bacteria from endangered species of beetles.</title>
        <authorList>
            <person name="Carlos-Shanley C."/>
        </authorList>
    </citation>
    <scope>NUCLEOTIDE SEQUENCE [LARGE SCALE GENOMIC DNA]</scope>
    <source>
        <strain evidence="1 2">S00068</strain>
    </source>
</reference>
<protein>
    <recommendedName>
        <fullName evidence="3">HNH endonuclease 5 domain-containing protein</fullName>
    </recommendedName>
</protein>
<evidence type="ECO:0000313" key="2">
    <source>
        <dbReference type="Proteomes" id="UP000587367"/>
    </source>
</evidence>
<dbReference type="Proteomes" id="UP000587367">
    <property type="component" value="Unassembled WGS sequence"/>
</dbReference>
<dbReference type="RefSeq" id="WP_184555962.1">
    <property type="nucleotide sequence ID" value="NZ_JACHKS010000001.1"/>
</dbReference>
<gene>
    <name evidence="1" type="ORF">HNP24_002050</name>
</gene>
<accession>A0ABR6PZE3</accession>
<evidence type="ECO:0008006" key="3">
    <source>
        <dbReference type="Google" id="ProtNLM"/>
    </source>
</evidence>
<proteinExistence type="predicted"/>
<sequence length="422" mass="49929">MLKYCVEFVLTGRRFEFEVRSSKKEYLDEFLHDLFSIFSTYDEEKDIHVINGITQNNIEFREALLSFVNKYVIDFPELNALQAQLNSLSEGDIFIFIPSNKYSFKDRTIMGFYLKSQNKGQDFEKLKNDFEVNFKNIIDNYEVLTFGEYRRNIGNKNKSQRICRFCKKKSPDVTFKSKAHAISEAIGNKTLILFDECDSCNKRFSECIEGDIIEYLSLYRVFFSIKGKDGLKRYNGKNFTLLNDDGLKLTFDSLDDRPKNPKENYEVKLQSQNPISLQNIYKTLCKYFLSVIDDKELGYFENTIEWINGNVEIEKLPQIIEITTYEHFGLQPQLITYIRNNDNENIPYAVCELQFTCLKKIFIIPFSDKDKVDFSQSENYEKFKKTFNHYEKQYNCAYNDFSNNKKREFNLTLNFEVNKNDS</sequence>